<dbReference type="EMBL" id="AAUW01000008">
    <property type="protein sequence ID" value="EAV43862.1"/>
    <property type="molecule type" value="Genomic_DNA"/>
</dbReference>
<dbReference type="SUPFAM" id="SSF52540">
    <property type="entry name" value="P-loop containing nucleoside triphosphate hydrolases"/>
    <property type="match status" value="1"/>
</dbReference>
<proteinExistence type="predicted"/>
<evidence type="ECO:0000313" key="2">
    <source>
        <dbReference type="Proteomes" id="UP000004848"/>
    </source>
</evidence>
<dbReference type="Proteomes" id="UP000004848">
    <property type="component" value="Unassembled WGS sequence"/>
</dbReference>
<reference evidence="1 2" key="1">
    <citation type="submission" date="2006-05" db="EMBL/GenBank/DDBJ databases">
        <authorList>
            <person name="King G."/>
            <person name="Ferriera S."/>
            <person name="Johnson J."/>
            <person name="Kravitz S."/>
            <person name="Beeson K."/>
            <person name="Sutton G."/>
            <person name="Rogers Y.-H."/>
            <person name="Friedman R."/>
            <person name="Frazier M."/>
            <person name="Venter J.C."/>
        </authorList>
    </citation>
    <scope>NUCLEOTIDE SEQUENCE [LARGE SCALE GENOMIC DNA]</scope>
    <source>
        <strain evidence="2">ATCC 25650 / DSM 13394 / JCM 20685 / NBRC 16684 / NCIMB 2208 / IAM 12614 / B1</strain>
    </source>
</reference>
<accession>A0NTV3</accession>
<dbReference type="InterPro" id="IPR027417">
    <property type="entry name" value="P-loop_NTPase"/>
</dbReference>
<dbReference type="AlphaFoldDB" id="A0NTV3"/>
<evidence type="ECO:0000313" key="1">
    <source>
        <dbReference type="EMBL" id="EAV43862.1"/>
    </source>
</evidence>
<name>A0NTV3_ROSAI</name>
<gene>
    <name evidence="1" type="ORF">SIAM614_12078</name>
</gene>
<dbReference type="eggNOG" id="COG1672">
    <property type="taxonomic scope" value="Bacteria"/>
</dbReference>
<comment type="caution">
    <text evidence="1">The sequence shown here is derived from an EMBL/GenBank/DDBJ whole genome shotgun (WGS) entry which is preliminary data.</text>
</comment>
<organism evidence="1 2">
    <name type="scientific">Roseibium aggregatum (strain ATCC 25650 / DSM 13394 / JCM 20685 / NBRC 16684 / NCIMB 2208 / IAM 12614 / B1)</name>
    <name type="common">Stappia aggregata</name>
    <dbReference type="NCBI Taxonomy" id="384765"/>
    <lineage>
        <taxon>Bacteria</taxon>
        <taxon>Pseudomonadati</taxon>
        <taxon>Pseudomonadota</taxon>
        <taxon>Alphaproteobacteria</taxon>
        <taxon>Hyphomicrobiales</taxon>
        <taxon>Stappiaceae</taxon>
        <taxon>Roseibium</taxon>
    </lineage>
</organism>
<protein>
    <submittedName>
        <fullName evidence="1">Uncharacterized protein</fullName>
    </submittedName>
</protein>
<sequence length="423" mass="48449">MRWNELLRQIANELKSAFSVKHKVGNEDAYSEKNAATNFAEDVRIISKQAKKEFFAVLFDEIERIAPGTASSEHWNNERDFLLFWQSMRAAFQSTSSPLVYLIVGTNPHCIEAVKLFESDNPLFGNVEKRFIPMFTPEQISEMVGDLGGIMGVEFDLESQIKLFQDFGGHPFLTRYACSFIAKSAKNRPVTVDRTLYAIGVNHYTTESDSYVESVVGLLKEQYPDEHLMLEYIGQGDVNSFNLLAQQDPVLLEHLSGYGVLKKGLEGTYFNIGIVERYFSRKAKPTQLVRAEDRLAEISRRRNSLERSLRSHIKVVFSVQFSKSKRRESLLSKLIERRRGDLSGVDFDDLLAEGASPLYFDELKSIVLGFWKEFENSLDMSKTEFEYHMGVVNRARYDAHAKDVEDHEFDKARVSLSELEARL</sequence>